<dbReference type="InterPro" id="IPR011006">
    <property type="entry name" value="CheY-like_superfamily"/>
</dbReference>
<name>A0A4Q5LZ03_9BACT</name>
<dbReference type="RefSeq" id="WP_130021504.1">
    <property type="nucleotide sequence ID" value="NZ_SEWF01000018.1"/>
</dbReference>
<dbReference type="EMBL" id="SEWF01000018">
    <property type="protein sequence ID" value="RYU95058.1"/>
    <property type="molecule type" value="Genomic_DNA"/>
</dbReference>
<comment type="caution">
    <text evidence="1">The sequence shown here is derived from an EMBL/GenBank/DDBJ whole genome shotgun (WGS) entry which is preliminary data.</text>
</comment>
<dbReference type="Gene3D" id="3.40.50.2300">
    <property type="match status" value="1"/>
</dbReference>
<evidence type="ECO:0008006" key="3">
    <source>
        <dbReference type="Google" id="ProtNLM"/>
    </source>
</evidence>
<accession>A0A4Q5LZ03</accession>
<organism evidence="1 2">
    <name type="scientific">Emticicia agri</name>
    <dbReference type="NCBI Taxonomy" id="2492393"/>
    <lineage>
        <taxon>Bacteria</taxon>
        <taxon>Pseudomonadati</taxon>
        <taxon>Bacteroidota</taxon>
        <taxon>Cytophagia</taxon>
        <taxon>Cytophagales</taxon>
        <taxon>Leadbetterellaceae</taxon>
        <taxon>Emticicia</taxon>
    </lineage>
</organism>
<evidence type="ECO:0000313" key="2">
    <source>
        <dbReference type="Proteomes" id="UP000293162"/>
    </source>
</evidence>
<gene>
    <name evidence="1" type="ORF">EWM59_13480</name>
</gene>
<dbReference type="AlphaFoldDB" id="A0A4Q5LZ03"/>
<evidence type="ECO:0000313" key="1">
    <source>
        <dbReference type="EMBL" id="RYU95058.1"/>
    </source>
</evidence>
<sequence>MTSIKSNLLILECKETIRSNIQTLEKFLPDILFLECLTQGREYLEAIRSNQILRNLFCVTHSGTDYLSQKEESFNAEANLFYLKPTEKEHFVKILTKILTLNKADYFPPKFESFVIA</sequence>
<reference evidence="1 2" key="1">
    <citation type="submission" date="2019-02" db="EMBL/GenBank/DDBJ databases">
        <title>Bacterial novel species Emticicia sp. 17J42-9 isolated from soil.</title>
        <authorList>
            <person name="Jung H.-Y."/>
        </authorList>
    </citation>
    <scope>NUCLEOTIDE SEQUENCE [LARGE SCALE GENOMIC DNA]</scope>
    <source>
        <strain evidence="1 2">17J42-9</strain>
    </source>
</reference>
<proteinExistence type="predicted"/>
<dbReference type="Proteomes" id="UP000293162">
    <property type="component" value="Unassembled WGS sequence"/>
</dbReference>
<dbReference type="SUPFAM" id="SSF52172">
    <property type="entry name" value="CheY-like"/>
    <property type="match status" value="1"/>
</dbReference>
<keyword evidence="2" id="KW-1185">Reference proteome</keyword>
<protein>
    <recommendedName>
        <fullName evidence="3">Response regulatory domain-containing protein</fullName>
    </recommendedName>
</protein>